<organism evidence="2 3">
    <name type="scientific">Burkholderia ambifaria MEX-5</name>
    <dbReference type="NCBI Taxonomy" id="396597"/>
    <lineage>
        <taxon>Bacteria</taxon>
        <taxon>Pseudomonadati</taxon>
        <taxon>Pseudomonadota</taxon>
        <taxon>Betaproteobacteria</taxon>
        <taxon>Burkholderiales</taxon>
        <taxon>Burkholderiaceae</taxon>
        <taxon>Burkholderia</taxon>
        <taxon>Burkholderia cepacia complex</taxon>
    </lineage>
</organism>
<sequence length="89" mass="10991">MATLARRLFKVALFVGLFLLSFRYVRPYHKWTPAEARAWWRASDWLGVRDPEDLYIWAWITIELIVTVLAYIAIMWIWRHYRRKKHVER</sequence>
<keyword evidence="1" id="KW-0472">Membrane</keyword>
<keyword evidence="1" id="KW-0812">Transmembrane</keyword>
<evidence type="ECO:0000313" key="3">
    <source>
        <dbReference type="Proteomes" id="UP000004814"/>
    </source>
</evidence>
<evidence type="ECO:0000256" key="1">
    <source>
        <dbReference type="SAM" id="Phobius"/>
    </source>
</evidence>
<comment type="caution">
    <text evidence="2">The sequence shown here is derived from an EMBL/GenBank/DDBJ whole genome shotgun (WGS) entry which is preliminary data.</text>
</comment>
<evidence type="ECO:0008006" key="4">
    <source>
        <dbReference type="Google" id="ProtNLM"/>
    </source>
</evidence>
<reference evidence="2 3" key="1">
    <citation type="submission" date="2008-03" db="EMBL/GenBank/DDBJ databases">
        <title>Sequencing of the draft genome and assembly of Burkholderia ambifaria MEX-5.</title>
        <authorList>
            <consortium name="US DOE Joint Genome Institute (JGI-PGF)"/>
            <person name="Copeland A."/>
            <person name="Lucas S."/>
            <person name="Lapidus A."/>
            <person name="Glavina del Rio T."/>
            <person name="Dalin E."/>
            <person name="Tice H."/>
            <person name="Bruce D."/>
            <person name="Goodwin L."/>
            <person name="Pitluck S."/>
            <person name="Larimer F."/>
            <person name="Land M.L."/>
            <person name="Hauser L."/>
            <person name="Tiedje J."/>
            <person name="Richardson P."/>
        </authorList>
    </citation>
    <scope>NUCLEOTIDE SEQUENCE [LARGE SCALE GENOMIC DNA]</scope>
    <source>
        <strain evidence="2 3">MEX-5</strain>
    </source>
</reference>
<dbReference type="PATRIC" id="fig|396597.7.peg.5225"/>
<accession>B1T4T8</accession>
<dbReference type="AlphaFoldDB" id="B1T4T8"/>
<dbReference type="RefSeq" id="WP_006758733.1">
    <property type="nucleotide sequence ID" value="NZ_ABLK01000078.1"/>
</dbReference>
<gene>
    <name evidence="2" type="ORF">BamMEX5DRAFT_2804</name>
</gene>
<feature type="transmembrane region" description="Helical" evidence="1">
    <location>
        <begin position="54"/>
        <end position="78"/>
    </location>
</feature>
<dbReference type="EMBL" id="ABLK01000078">
    <property type="protein sequence ID" value="EDT41389.1"/>
    <property type="molecule type" value="Genomic_DNA"/>
</dbReference>
<dbReference type="Proteomes" id="UP000004814">
    <property type="component" value="Unassembled WGS sequence"/>
</dbReference>
<keyword evidence="1" id="KW-1133">Transmembrane helix</keyword>
<name>B1T4T8_9BURK</name>
<proteinExistence type="predicted"/>
<protein>
    <recommendedName>
        <fullName evidence="4">Transmembrane protein</fullName>
    </recommendedName>
</protein>
<evidence type="ECO:0000313" key="2">
    <source>
        <dbReference type="EMBL" id="EDT41389.1"/>
    </source>
</evidence>